<accession>A0A1C7P1J7</accession>
<evidence type="ECO:0000256" key="2">
    <source>
        <dbReference type="ARBA" id="ARBA00023125"/>
    </source>
</evidence>
<reference evidence="6 7" key="1">
    <citation type="journal article" date="2016" name="Syst. Appl. Microbiol.">
        <title>Pararhizobium polonicum sp. nov. isolated from tumors on stone fruit rootstocks.</title>
        <authorList>
            <person name="Pulawska J."/>
            <person name="Kuzmanovic N."/>
            <person name="Willems A."/>
            <person name="Pothier J.F."/>
        </authorList>
    </citation>
    <scope>NUCLEOTIDE SEQUENCE [LARGE SCALE GENOMIC DNA]</scope>
    <source>
        <strain evidence="6 7">F5.1</strain>
    </source>
</reference>
<keyword evidence="1" id="KW-0805">Transcription regulation</keyword>
<dbReference type="EMBL" id="LGLV01000007">
    <property type="protein sequence ID" value="OBZ95155.1"/>
    <property type="molecule type" value="Genomic_DNA"/>
</dbReference>
<evidence type="ECO:0000256" key="3">
    <source>
        <dbReference type="ARBA" id="ARBA00023163"/>
    </source>
</evidence>
<keyword evidence="7" id="KW-1185">Reference proteome</keyword>
<proteinExistence type="predicted"/>
<evidence type="ECO:0000313" key="6">
    <source>
        <dbReference type="EMBL" id="OBZ95155.1"/>
    </source>
</evidence>
<dbReference type="PRINTS" id="PR00455">
    <property type="entry name" value="HTHTETR"/>
</dbReference>
<evidence type="ECO:0000259" key="5">
    <source>
        <dbReference type="PROSITE" id="PS50977"/>
    </source>
</evidence>
<comment type="caution">
    <text evidence="6">The sequence shown here is derived from an EMBL/GenBank/DDBJ whole genome shotgun (WGS) entry which is preliminary data.</text>
</comment>
<dbReference type="InterPro" id="IPR009057">
    <property type="entry name" value="Homeodomain-like_sf"/>
</dbReference>
<evidence type="ECO:0000256" key="1">
    <source>
        <dbReference type="ARBA" id="ARBA00023015"/>
    </source>
</evidence>
<dbReference type="InterPro" id="IPR001647">
    <property type="entry name" value="HTH_TetR"/>
</dbReference>
<evidence type="ECO:0000313" key="7">
    <source>
        <dbReference type="Proteomes" id="UP000093111"/>
    </source>
</evidence>
<dbReference type="SUPFAM" id="SSF46689">
    <property type="entry name" value="Homeodomain-like"/>
    <property type="match status" value="1"/>
</dbReference>
<dbReference type="PROSITE" id="PS50977">
    <property type="entry name" value="HTH_TETR_2"/>
    <property type="match status" value="1"/>
</dbReference>
<dbReference type="Pfam" id="PF00440">
    <property type="entry name" value="TetR_N"/>
    <property type="match status" value="1"/>
</dbReference>
<dbReference type="PANTHER" id="PTHR47506">
    <property type="entry name" value="TRANSCRIPTIONAL REGULATORY PROTEIN"/>
    <property type="match status" value="1"/>
</dbReference>
<sequence length="199" mass="21992">MGRPREFDVDDALETAMELFWRKGYEGTSLTDLTEGMGITKPSLYGVFGNKEGLFLKALERYERTKMNFFHEALKEPKARDVAEKILRGFADSQTAETGPSGCMGINGALACSEAAAEIQKCLIENRHRGERDLGRRFERAAQEGDLPAGQEPYDLARYVMTISQGTAIQAASGADRAALYRVIDMALQFWPVSAARNG</sequence>
<organism evidence="6 7">
    <name type="scientific">Pararhizobium polonicum</name>
    <dbReference type="NCBI Taxonomy" id="1612624"/>
    <lineage>
        <taxon>Bacteria</taxon>
        <taxon>Pseudomonadati</taxon>
        <taxon>Pseudomonadota</taxon>
        <taxon>Alphaproteobacteria</taxon>
        <taxon>Hyphomicrobiales</taxon>
        <taxon>Rhizobiaceae</taxon>
        <taxon>Rhizobium/Agrobacterium group</taxon>
        <taxon>Pararhizobium</taxon>
    </lineage>
</organism>
<dbReference type="InterPro" id="IPR036271">
    <property type="entry name" value="Tet_transcr_reg_TetR-rel_C_sf"/>
</dbReference>
<dbReference type="Gene3D" id="1.10.357.10">
    <property type="entry name" value="Tetracycline Repressor, domain 2"/>
    <property type="match status" value="1"/>
</dbReference>
<keyword evidence="2 4" id="KW-0238">DNA-binding</keyword>
<feature type="domain" description="HTH tetR-type" evidence="5">
    <location>
        <begin position="6"/>
        <end position="66"/>
    </location>
</feature>
<dbReference type="PANTHER" id="PTHR47506:SF1">
    <property type="entry name" value="HTH-TYPE TRANSCRIPTIONAL REGULATOR YJDC"/>
    <property type="match status" value="1"/>
</dbReference>
<dbReference type="Proteomes" id="UP000093111">
    <property type="component" value="Unassembled WGS sequence"/>
</dbReference>
<protein>
    <submittedName>
        <fullName evidence="6">TetR family transcriptional regulator</fullName>
    </submittedName>
</protein>
<feature type="DNA-binding region" description="H-T-H motif" evidence="4">
    <location>
        <begin position="29"/>
        <end position="48"/>
    </location>
</feature>
<evidence type="ECO:0000256" key="4">
    <source>
        <dbReference type="PROSITE-ProRule" id="PRU00335"/>
    </source>
</evidence>
<keyword evidence="3" id="KW-0804">Transcription</keyword>
<gene>
    <name evidence="6" type="ORF">ADU59_11155</name>
</gene>
<dbReference type="SUPFAM" id="SSF48498">
    <property type="entry name" value="Tetracyclin repressor-like, C-terminal domain"/>
    <property type="match status" value="1"/>
</dbReference>
<name>A0A1C7P1J7_9HYPH</name>
<dbReference type="Gene3D" id="1.10.10.60">
    <property type="entry name" value="Homeodomain-like"/>
    <property type="match status" value="1"/>
</dbReference>
<dbReference type="PATRIC" id="fig|1612624.7.peg.4109"/>
<dbReference type="OrthoDB" id="9795242at2"/>
<dbReference type="GO" id="GO:0003677">
    <property type="term" value="F:DNA binding"/>
    <property type="evidence" value="ECO:0007669"/>
    <property type="project" value="UniProtKB-UniRule"/>
</dbReference>
<dbReference type="RefSeq" id="WP_068954200.1">
    <property type="nucleotide sequence ID" value="NZ_LGLV01000007.1"/>
</dbReference>
<dbReference type="AlphaFoldDB" id="A0A1C7P1J7"/>